<dbReference type="Proteomes" id="UP001328107">
    <property type="component" value="Unassembled WGS sequence"/>
</dbReference>
<dbReference type="EMBL" id="BTRK01000003">
    <property type="protein sequence ID" value="GMR41157.1"/>
    <property type="molecule type" value="Genomic_DNA"/>
</dbReference>
<dbReference type="Pfam" id="PF10317">
    <property type="entry name" value="7TM_GPCR_Srd"/>
    <property type="match status" value="1"/>
</dbReference>
<feature type="transmembrane region" description="Helical" evidence="6">
    <location>
        <begin position="62"/>
        <end position="83"/>
    </location>
</feature>
<feature type="non-terminal residue" evidence="7">
    <location>
        <position position="1"/>
    </location>
</feature>
<evidence type="ECO:0000313" key="7">
    <source>
        <dbReference type="EMBL" id="GMR41157.1"/>
    </source>
</evidence>
<gene>
    <name evidence="7" type="ORF">PMAYCL1PPCAC_11352</name>
</gene>
<proteinExistence type="inferred from homology"/>
<feature type="transmembrane region" description="Helical" evidence="6">
    <location>
        <begin position="117"/>
        <end position="137"/>
    </location>
</feature>
<dbReference type="PANTHER" id="PTHR22945">
    <property type="entry name" value="SERPENTINE RECEPTOR, CLASS D DELTA"/>
    <property type="match status" value="1"/>
</dbReference>
<keyword evidence="3 6" id="KW-0812">Transmembrane</keyword>
<evidence type="ECO:0000256" key="1">
    <source>
        <dbReference type="ARBA" id="ARBA00004141"/>
    </source>
</evidence>
<keyword evidence="5 6" id="KW-0472">Membrane</keyword>
<evidence type="ECO:0000256" key="3">
    <source>
        <dbReference type="ARBA" id="ARBA00022692"/>
    </source>
</evidence>
<feature type="transmembrane region" description="Helical" evidence="6">
    <location>
        <begin position="204"/>
        <end position="225"/>
    </location>
</feature>
<name>A0AAN4ZMU5_9BILA</name>
<evidence type="ECO:0000256" key="6">
    <source>
        <dbReference type="SAM" id="Phobius"/>
    </source>
</evidence>
<evidence type="ECO:0000256" key="5">
    <source>
        <dbReference type="ARBA" id="ARBA00023136"/>
    </source>
</evidence>
<dbReference type="PANTHER" id="PTHR22945:SF40">
    <property type="entry name" value="SERPENTINE RECEPTOR, CLASS D (DELTA)-RELATED"/>
    <property type="match status" value="1"/>
</dbReference>
<comment type="subcellular location">
    <subcellularLocation>
        <location evidence="1">Membrane</location>
        <topology evidence="1">Multi-pass membrane protein</topology>
    </subcellularLocation>
</comment>
<evidence type="ECO:0000256" key="4">
    <source>
        <dbReference type="ARBA" id="ARBA00022989"/>
    </source>
</evidence>
<reference evidence="8" key="1">
    <citation type="submission" date="2022-10" db="EMBL/GenBank/DDBJ databases">
        <title>Genome assembly of Pristionchus species.</title>
        <authorList>
            <person name="Yoshida K."/>
            <person name="Sommer R.J."/>
        </authorList>
    </citation>
    <scope>NUCLEOTIDE SEQUENCE [LARGE SCALE GENOMIC DNA]</scope>
    <source>
        <strain evidence="8">RS5460</strain>
    </source>
</reference>
<feature type="non-terminal residue" evidence="7">
    <location>
        <position position="236"/>
    </location>
</feature>
<evidence type="ECO:0000313" key="8">
    <source>
        <dbReference type="Proteomes" id="UP001328107"/>
    </source>
</evidence>
<dbReference type="InterPro" id="IPR050920">
    <property type="entry name" value="Nematode_rcpt-like_delta"/>
</dbReference>
<organism evidence="7 8">
    <name type="scientific">Pristionchus mayeri</name>
    <dbReference type="NCBI Taxonomy" id="1317129"/>
    <lineage>
        <taxon>Eukaryota</taxon>
        <taxon>Metazoa</taxon>
        <taxon>Ecdysozoa</taxon>
        <taxon>Nematoda</taxon>
        <taxon>Chromadorea</taxon>
        <taxon>Rhabditida</taxon>
        <taxon>Rhabditina</taxon>
        <taxon>Diplogasteromorpha</taxon>
        <taxon>Diplogasteroidea</taxon>
        <taxon>Neodiplogasteridae</taxon>
        <taxon>Pristionchus</taxon>
    </lineage>
</organism>
<sequence length="236" mass="26949">ILDMHLVWIMHGPCGLVSTRLCYLGFDGYLTGVCAVFYINMASFFARLVILRNGFISRRRVILILLLLVAPHVAALSIFFSTAQIPDREARDLIEKHVPQYADEKTILASSHIFSPAIAYTLFYVCILVYPAILAFWKLRSITIRELAEKGKQMSAATRALHHTFVKVLTYQSLVPSMFVLAVSLFIFVQLFEFRQPAAESLSMMIAETPAILSALISLTCIPTYRRYLYRWIFRE</sequence>
<evidence type="ECO:0000256" key="2">
    <source>
        <dbReference type="ARBA" id="ARBA00009166"/>
    </source>
</evidence>
<feature type="transmembrane region" description="Helical" evidence="6">
    <location>
        <begin position="29"/>
        <end position="50"/>
    </location>
</feature>
<accession>A0AAN4ZMU5</accession>
<dbReference type="InterPro" id="IPR019421">
    <property type="entry name" value="7TM_GPCR_serpentine_rcpt_Srd"/>
</dbReference>
<feature type="transmembrane region" description="Helical" evidence="6">
    <location>
        <begin position="168"/>
        <end position="192"/>
    </location>
</feature>
<comment type="caution">
    <text evidence="7">The sequence shown here is derived from an EMBL/GenBank/DDBJ whole genome shotgun (WGS) entry which is preliminary data.</text>
</comment>
<comment type="similarity">
    <text evidence="2">Belongs to the nematode receptor-like protein srd family.</text>
</comment>
<keyword evidence="8" id="KW-1185">Reference proteome</keyword>
<keyword evidence="4 6" id="KW-1133">Transmembrane helix</keyword>
<protein>
    <recommendedName>
        <fullName evidence="9">G protein-coupled receptor</fullName>
    </recommendedName>
</protein>
<dbReference type="AlphaFoldDB" id="A0AAN4ZMU5"/>
<evidence type="ECO:0008006" key="9">
    <source>
        <dbReference type="Google" id="ProtNLM"/>
    </source>
</evidence>
<dbReference type="GO" id="GO:0016020">
    <property type="term" value="C:membrane"/>
    <property type="evidence" value="ECO:0007669"/>
    <property type="project" value="UniProtKB-SubCell"/>
</dbReference>